<dbReference type="AlphaFoldDB" id="A0AA36N0M5"/>
<comment type="similarity">
    <text evidence="7">Belongs to the actin family.</text>
</comment>
<evidence type="ECO:0000313" key="9">
    <source>
        <dbReference type="Proteomes" id="UP001178507"/>
    </source>
</evidence>
<gene>
    <name evidence="8" type="ORF">EVOR1521_LOCUS18653</name>
</gene>
<dbReference type="PANTHER" id="PTHR11937">
    <property type="entry name" value="ACTIN"/>
    <property type="match status" value="1"/>
</dbReference>
<dbReference type="GO" id="GO:0005524">
    <property type="term" value="F:ATP binding"/>
    <property type="evidence" value="ECO:0007669"/>
    <property type="project" value="UniProtKB-KW"/>
</dbReference>
<dbReference type="SUPFAM" id="SSF53067">
    <property type="entry name" value="Actin-like ATPase domain"/>
    <property type="match status" value="2"/>
</dbReference>
<organism evidence="8 9">
    <name type="scientific">Effrenium voratum</name>
    <dbReference type="NCBI Taxonomy" id="2562239"/>
    <lineage>
        <taxon>Eukaryota</taxon>
        <taxon>Sar</taxon>
        <taxon>Alveolata</taxon>
        <taxon>Dinophyceae</taxon>
        <taxon>Suessiales</taxon>
        <taxon>Symbiodiniaceae</taxon>
        <taxon>Effrenium</taxon>
    </lineage>
</organism>
<evidence type="ECO:0000256" key="4">
    <source>
        <dbReference type="ARBA" id="ARBA00022840"/>
    </source>
</evidence>
<dbReference type="PRINTS" id="PR00190">
    <property type="entry name" value="ACTIN"/>
</dbReference>
<evidence type="ECO:0000256" key="1">
    <source>
        <dbReference type="ARBA" id="ARBA00004245"/>
    </source>
</evidence>
<dbReference type="GO" id="GO:0005856">
    <property type="term" value="C:cytoskeleton"/>
    <property type="evidence" value="ECO:0007669"/>
    <property type="project" value="UniProtKB-SubCell"/>
</dbReference>
<name>A0AA36N0M5_9DINO</name>
<evidence type="ECO:0000256" key="7">
    <source>
        <dbReference type="RuleBase" id="RU000487"/>
    </source>
</evidence>
<evidence type="ECO:0000256" key="2">
    <source>
        <dbReference type="ARBA" id="ARBA00022490"/>
    </source>
</evidence>
<comment type="caution">
    <text evidence="8">The sequence shown here is derived from an EMBL/GenBank/DDBJ whole genome shotgun (WGS) entry which is preliminary data.</text>
</comment>
<dbReference type="Proteomes" id="UP001178507">
    <property type="component" value="Unassembled WGS sequence"/>
</dbReference>
<keyword evidence="9" id="KW-1185">Reference proteome</keyword>
<comment type="subcellular location">
    <subcellularLocation>
        <location evidence="1">Cytoplasm</location>
        <location evidence="1">Cytoskeleton</location>
    </subcellularLocation>
</comment>
<dbReference type="Pfam" id="PF00022">
    <property type="entry name" value="Actin"/>
    <property type="match status" value="1"/>
</dbReference>
<dbReference type="EMBL" id="CAUJNA010002668">
    <property type="protein sequence ID" value="CAJ1393890.1"/>
    <property type="molecule type" value="Genomic_DNA"/>
</dbReference>
<keyword evidence="2" id="KW-0963">Cytoplasm</keyword>
<protein>
    <recommendedName>
        <fullName evidence="10">Actin</fullName>
    </recommendedName>
</protein>
<comment type="catalytic activity">
    <reaction evidence="6">
        <text>ATP + H2O = ADP + phosphate + H(+)</text>
        <dbReference type="Rhea" id="RHEA:13065"/>
        <dbReference type="ChEBI" id="CHEBI:15377"/>
        <dbReference type="ChEBI" id="CHEBI:15378"/>
        <dbReference type="ChEBI" id="CHEBI:30616"/>
        <dbReference type="ChEBI" id="CHEBI:43474"/>
        <dbReference type="ChEBI" id="CHEBI:456216"/>
    </reaction>
</comment>
<dbReference type="FunFam" id="3.90.640.10:FF:000047">
    <property type="entry name" value="Actin, alpha skeletal muscle"/>
    <property type="match status" value="1"/>
</dbReference>
<sequence length="362" mass="39950">MVVVVDCGSCMCKAGFAGDAAPRAVFPSVVERPRPGVMAGALAGRTRDQADRQRRRYVFPIQKGLVISWDYVERLWHHLFYNELLVAPEEHPVLLTEAPVTPKADRERTTQIMFETFDLPALYVACASVLSLYASGRLTGLVVECGHEVSHAVPVWEGYVLSHAVCRLEVGGGDVTEYLGKLLKERGYNLTTPAEREIVRDIKEAMCYVALDFGHEQRVADSSFLERHFELPQGDVLTLGSERFRCPEAMFRPDLLGLEVAGLHDTVFQSLMKCDADVRPSLYDNVVLSGGASLVPGFRERLAKELSEMASVPISVAAPPERRYGAWLGGALITAQPAFGRMWISKADYDAAGPEIVHVKCI</sequence>
<evidence type="ECO:0000256" key="3">
    <source>
        <dbReference type="ARBA" id="ARBA00022741"/>
    </source>
</evidence>
<keyword evidence="5" id="KW-0206">Cytoskeleton</keyword>
<dbReference type="InterPro" id="IPR004000">
    <property type="entry name" value="Actin"/>
</dbReference>
<accession>A0AA36N0M5</accession>
<dbReference type="Gene3D" id="3.90.640.10">
    <property type="entry name" value="Actin, Chain A, domain 4"/>
    <property type="match status" value="1"/>
</dbReference>
<evidence type="ECO:0000256" key="5">
    <source>
        <dbReference type="ARBA" id="ARBA00023212"/>
    </source>
</evidence>
<dbReference type="InterPro" id="IPR043129">
    <property type="entry name" value="ATPase_NBD"/>
</dbReference>
<proteinExistence type="inferred from homology"/>
<dbReference type="SMART" id="SM00268">
    <property type="entry name" value="ACTIN"/>
    <property type="match status" value="1"/>
</dbReference>
<evidence type="ECO:0000313" key="8">
    <source>
        <dbReference type="EMBL" id="CAJ1393890.1"/>
    </source>
</evidence>
<dbReference type="Gene3D" id="3.30.420.40">
    <property type="match status" value="2"/>
</dbReference>
<dbReference type="FunFam" id="3.30.420.40:FF:000148">
    <property type="entry name" value="Actin, alpha skeletal muscle"/>
    <property type="match status" value="1"/>
</dbReference>
<evidence type="ECO:0008006" key="10">
    <source>
        <dbReference type="Google" id="ProtNLM"/>
    </source>
</evidence>
<reference evidence="8" key="1">
    <citation type="submission" date="2023-08" db="EMBL/GenBank/DDBJ databases">
        <authorList>
            <person name="Chen Y."/>
            <person name="Shah S."/>
            <person name="Dougan E. K."/>
            <person name="Thang M."/>
            <person name="Chan C."/>
        </authorList>
    </citation>
    <scope>NUCLEOTIDE SEQUENCE</scope>
</reference>
<evidence type="ECO:0000256" key="6">
    <source>
        <dbReference type="ARBA" id="ARBA00049360"/>
    </source>
</evidence>
<keyword evidence="3" id="KW-0547">Nucleotide-binding</keyword>
<keyword evidence="4" id="KW-0067">ATP-binding</keyword>